<comment type="caution">
    <text evidence="3">The sequence shown here is derived from an EMBL/GenBank/DDBJ whole genome shotgun (WGS) entry which is preliminary data.</text>
</comment>
<dbReference type="Proteomes" id="UP001165190">
    <property type="component" value="Unassembled WGS sequence"/>
</dbReference>
<dbReference type="GO" id="GO:0003676">
    <property type="term" value="F:nucleic acid binding"/>
    <property type="evidence" value="ECO:0007669"/>
    <property type="project" value="InterPro"/>
</dbReference>
<dbReference type="Pfam" id="PF14223">
    <property type="entry name" value="Retrotran_gag_2"/>
    <property type="match status" value="1"/>
</dbReference>
<dbReference type="OrthoDB" id="2013098at2759"/>
<protein>
    <recommendedName>
        <fullName evidence="2">CCHC-type domain-containing protein</fullName>
    </recommendedName>
</protein>
<accession>A0A9W7JCC6</accession>
<keyword evidence="1" id="KW-0479">Metal-binding</keyword>
<evidence type="ECO:0000313" key="4">
    <source>
        <dbReference type="Proteomes" id="UP001165190"/>
    </source>
</evidence>
<proteinExistence type="predicted"/>
<sequence>MSEDKNFMQPAVPRFDGHYDHWSLLMENLLRSKGYWSLIETGYNEPSAGVVLSEAQQKEQDELLLKDLKAKNYLFQAIDRTILEQILEKRTAKQIWDSMKTKFEGNAWVKRSTLQALRRDFEILEMKTSETITKYFARVMIVSIEESKDIDALTIDELQSSLIVHEQKFHNRNGEEQALKVTVDDRNRGRGRGRGDYRSRVRGRGRQAFNKDTIECYKCHNLGHFQYECPA</sequence>
<dbReference type="AlphaFoldDB" id="A0A9W7JCC6"/>
<feature type="domain" description="CCHC-type" evidence="2">
    <location>
        <begin position="216"/>
        <end position="230"/>
    </location>
</feature>
<evidence type="ECO:0000313" key="3">
    <source>
        <dbReference type="EMBL" id="GMJ12457.1"/>
    </source>
</evidence>
<dbReference type="PROSITE" id="PS50158">
    <property type="entry name" value="ZF_CCHC"/>
    <property type="match status" value="1"/>
</dbReference>
<dbReference type="PANTHER" id="PTHR35317:SF37">
    <property type="entry name" value="DUF4219 DOMAIN-CONTAINING PROTEIN"/>
    <property type="match status" value="1"/>
</dbReference>
<organism evidence="3 4">
    <name type="scientific">Hibiscus trionum</name>
    <name type="common">Flower of an hour</name>
    <dbReference type="NCBI Taxonomy" id="183268"/>
    <lineage>
        <taxon>Eukaryota</taxon>
        <taxon>Viridiplantae</taxon>
        <taxon>Streptophyta</taxon>
        <taxon>Embryophyta</taxon>
        <taxon>Tracheophyta</taxon>
        <taxon>Spermatophyta</taxon>
        <taxon>Magnoliopsida</taxon>
        <taxon>eudicotyledons</taxon>
        <taxon>Gunneridae</taxon>
        <taxon>Pentapetalae</taxon>
        <taxon>rosids</taxon>
        <taxon>malvids</taxon>
        <taxon>Malvales</taxon>
        <taxon>Malvaceae</taxon>
        <taxon>Malvoideae</taxon>
        <taxon>Hibiscus</taxon>
    </lineage>
</organism>
<keyword evidence="1" id="KW-0863">Zinc-finger</keyword>
<keyword evidence="1" id="KW-0862">Zinc</keyword>
<dbReference type="SUPFAM" id="SSF57756">
    <property type="entry name" value="Retrovirus zinc finger-like domains"/>
    <property type="match status" value="1"/>
</dbReference>
<keyword evidence="4" id="KW-1185">Reference proteome</keyword>
<dbReference type="EMBL" id="BSYR01000064">
    <property type="protein sequence ID" value="GMJ12457.1"/>
    <property type="molecule type" value="Genomic_DNA"/>
</dbReference>
<dbReference type="InterPro" id="IPR036875">
    <property type="entry name" value="Znf_CCHC_sf"/>
</dbReference>
<dbReference type="PANTHER" id="PTHR35317">
    <property type="entry name" value="OS04G0629600 PROTEIN"/>
    <property type="match status" value="1"/>
</dbReference>
<dbReference type="InterPro" id="IPR001878">
    <property type="entry name" value="Znf_CCHC"/>
</dbReference>
<name>A0A9W7JCC6_HIBTR</name>
<evidence type="ECO:0000256" key="1">
    <source>
        <dbReference type="PROSITE-ProRule" id="PRU00047"/>
    </source>
</evidence>
<dbReference type="GO" id="GO:0008270">
    <property type="term" value="F:zinc ion binding"/>
    <property type="evidence" value="ECO:0007669"/>
    <property type="project" value="UniProtKB-KW"/>
</dbReference>
<reference evidence="3" key="1">
    <citation type="submission" date="2023-05" db="EMBL/GenBank/DDBJ databases">
        <title>Genome and transcriptome analyses reveal genes involved in the formation of fine ridges on petal epidermal cells in Hibiscus trionum.</title>
        <authorList>
            <person name="Koshimizu S."/>
            <person name="Masuda S."/>
            <person name="Ishii T."/>
            <person name="Shirasu K."/>
            <person name="Hoshino A."/>
            <person name="Arita M."/>
        </authorList>
    </citation>
    <scope>NUCLEOTIDE SEQUENCE</scope>
    <source>
        <strain evidence="3">Hamamatsu line</strain>
    </source>
</reference>
<gene>
    <name evidence="3" type="ORF">HRI_004914900</name>
</gene>
<evidence type="ECO:0000259" key="2">
    <source>
        <dbReference type="PROSITE" id="PS50158"/>
    </source>
</evidence>